<feature type="transmembrane region" description="Helical" evidence="1">
    <location>
        <begin position="162"/>
        <end position="180"/>
    </location>
</feature>
<dbReference type="InterPro" id="IPR045393">
    <property type="entry name" value="DUF6518"/>
</dbReference>
<dbReference type="Pfam" id="PF20128">
    <property type="entry name" value="DUF6518"/>
    <property type="match status" value="1"/>
</dbReference>
<dbReference type="AlphaFoldDB" id="A0A7T0PBE2"/>
<feature type="transmembrane region" description="Helical" evidence="1">
    <location>
        <begin position="36"/>
        <end position="59"/>
    </location>
</feature>
<feature type="transmembrane region" description="Helical" evidence="1">
    <location>
        <begin position="103"/>
        <end position="122"/>
    </location>
</feature>
<sequence>MRTRSLILLCTFTSVGYALAHLSTEDMREGHAESLMFISSVVGNVLGAGILWAACAFFAGKLYARSAPAAICSTMTLLTMLAVHYSLLFALGVYQGYVFFNNWLWFVAACLAGPLLGLVGSWSRNQPRWNMILPIGMILEALLYQLVNLASPLLRQTHKAELLVGFVMLAAGITLLTIQVRRRR</sequence>
<keyword evidence="1" id="KW-1133">Transmembrane helix</keyword>
<evidence type="ECO:0000256" key="2">
    <source>
        <dbReference type="SAM" id="SignalP"/>
    </source>
</evidence>
<gene>
    <name evidence="3" type="ORF">G7Y31_05125</name>
</gene>
<dbReference type="Proteomes" id="UP000594681">
    <property type="component" value="Chromosome"/>
</dbReference>
<feature type="transmembrane region" description="Helical" evidence="1">
    <location>
        <begin position="129"/>
        <end position="150"/>
    </location>
</feature>
<evidence type="ECO:0000256" key="1">
    <source>
        <dbReference type="SAM" id="Phobius"/>
    </source>
</evidence>
<protein>
    <recommendedName>
        <fullName evidence="5">EamA domain-containing protein</fullName>
    </recommendedName>
</protein>
<evidence type="ECO:0000313" key="4">
    <source>
        <dbReference type="Proteomes" id="UP000594681"/>
    </source>
</evidence>
<name>A0A7T0PBE2_9CORY</name>
<feature type="transmembrane region" description="Helical" evidence="1">
    <location>
        <begin position="71"/>
        <end position="97"/>
    </location>
</feature>
<accession>A0A7T0PBE2</accession>
<keyword evidence="1" id="KW-0472">Membrane</keyword>
<dbReference type="EMBL" id="CP064954">
    <property type="protein sequence ID" value="QPK80071.1"/>
    <property type="molecule type" value="Genomic_DNA"/>
</dbReference>
<keyword evidence="1" id="KW-0812">Transmembrane</keyword>
<dbReference type="KEGG" id="cliz:G7Y31_05125"/>
<feature type="signal peptide" evidence="2">
    <location>
        <begin position="1"/>
        <end position="20"/>
    </location>
</feature>
<keyword evidence="4" id="KW-1185">Reference proteome</keyword>
<reference evidence="3 4" key="1">
    <citation type="submission" date="2020-11" db="EMBL/GenBank/DDBJ databases">
        <title>Corynebacterium sp. ZJ-599.</title>
        <authorList>
            <person name="Zhou J."/>
        </authorList>
    </citation>
    <scope>NUCLEOTIDE SEQUENCE [LARGE SCALE GENOMIC DNA]</scope>
    <source>
        <strain evidence="3 4">ZJ-599</strain>
    </source>
</reference>
<evidence type="ECO:0000313" key="3">
    <source>
        <dbReference type="EMBL" id="QPK80071.1"/>
    </source>
</evidence>
<proteinExistence type="predicted"/>
<dbReference type="RefSeq" id="WP_165010541.1">
    <property type="nucleotide sequence ID" value="NZ_CP064954.1"/>
</dbReference>
<evidence type="ECO:0008006" key="5">
    <source>
        <dbReference type="Google" id="ProtNLM"/>
    </source>
</evidence>
<feature type="chain" id="PRO_5033052443" description="EamA domain-containing protein" evidence="2">
    <location>
        <begin position="21"/>
        <end position="184"/>
    </location>
</feature>
<organism evidence="3 4">
    <name type="scientific">Corynebacterium lizhenjunii</name>
    <dbReference type="NCBI Taxonomy" id="2709394"/>
    <lineage>
        <taxon>Bacteria</taxon>
        <taxon>Bacillati</taxon>
        <taxon>Actinomycetota</taxon>
        <taxon>Actinomycetes</taxon>
        <taxon>Mycobacteriales</taxon>
        <taxon>Corynebacteriaceae</taxon>
        <taxon>Corynebacterium</taxon>
    </lineage>
</organism>
<keyword evidence="2" id="KW-0732">Signal</keyword>